<dbReference type="EMBL" id="CP011213">
    <property type="protein sequence ID" value="AKM82252.1"/>
    <property type="molecule type" value="Genomic_DNA"/>
</dbReference>
<dbReference type="KEGG" id="bbgw:UT28_C0001G0447"/>
<reference evidence="1 2" key="1">
    <citation type="journal article" date="2015" name="Nature">
        <title>rRNA introns, odd ribosomes, and small enigmatic genomes across a large radiation of phyla.</title>
        <authorList>
            <person name="Brown C.T."/>
            <person name="Hug L.A."/>
            <person name="Thomas B.C."/>
            <person name="Sharon I."/>
            <person name="Castelle C.J."/>
            <person name="Singh A."/>
            <person name="Wilkins M.J."/>
            <person name="Williams K.H."/>
            <person name="Banfield J.F."/>
        </authorList>
    </citation>
    <scope>NUCLEOTIDE SEQUENCE [LARGE SCALE GENOMIC DNA]</scope>
</reference>
<accession>A0A0G4B5J7</accession>
<organism evidence="1 2">
    <name type="scientific">Berkelbacteria bacterium GW2011_GWE1_39_12</name>
    <dbReference type="NCBI Taxonomy" id="1618337"/>
    <lineage>
        <taxon>Bacteria</taxon>
        <taxon>Candidatus Berkelbacteria</taxon>
    </lineage>
</organism>
<dbReference type="Proteomes" id="UP000035648">
    <property type="component" value="Chromosome"/>
</dbReference>
<evidence type="ECO:0000313" key="1">
    <source>
        <dbReference type="EMBL" id="AKM82252.1"/>
    </source>
</evidence>
<sequence>MKIMNRFTSAVNVDYTLSVKEMGNRVGLLLDTIFDKDVDLDEVVVSGDENVEIVLIENEIGMSTFEILDDIDSLGYRAANIMEMMAYVLKTDEEFVVALGTEINGKFGIYWDDHATLGNAGLSGWKRFYFAAVKK</sequence>
<proteinExistence type="predicted"/>
<gene>
    <name evidence="1" type="ORF">UT28_C0001G0447</name>
</gene>
<name>A0A0G4B5J7_9BACT</name>
<dbReference type="AlphaFoldDB" id="A0A0G4B5J7"/>
<protein>
    <submittedName>
        <fullName evidence="1">Uncharacterized protein</fullName>
    </submittedName>
</protein>
<evidence type="ECO:0000313" key="2">
    <source>
        <dbReference type="Proteomes" id="UP000035648"/>
    </source>
</evidence>